<sequence>MRGVEDHSTLASRNSLAYADERADRTTEALSLLEKNRTDCELFLGAEDPLTSATSSRLESLSRRAERRAERQPSAKKAPRRR</sequence>
<reference evidence="2 3" key="1">
    <citation type="submission" date="2021-07" db="EMBL/GenBank/DDBJ databases">
        <title>Whole Genome Sequence of Nocardia Iowensis.</title>
        <authorList>
            <person name="Lamm A."/>
            <person name="Collins-Fairclough A.M."/>
            <person name="Bunk B."/>
            <person name="Sproer C."/>
        </authorList>
    </citation>
    <scope>NUCLEOTIDE SEQUENCE [LARGE SCALE GENOMIC DNA]</scope>
    <source>
        <strain evidence="2 3">NRRL 5646</strain>
    </source>
</reference>
<evidence type="ECO:0000256" key="1">
    <source>
        <dbReference type="SAM" id="MobiDB-lite"/>
    </source>
</evidence>
<name>A0ABX8RXZ8_NOCIO</name>
<accession>A0ABX8RXZ8</accession>
<feature type="compositionally biased region" description="Low complexity" evidence="1">
    <location>
        <begin position="50"/>
        <end position="59"/>
    </location>
</feature>
<organism evidence="2 3">
    <name type="scientific">Nocardia iowensis</name>
    <dbReference type="NCBI Taxonomy" id="204891"/>
    <lineage>
        <taxon>Bacteria</taxon>
        <taxon>Bacillati</taxon>
        <taxon>Actinomycetota</taxon>
        <taxon>Actinomycetes</taxon>
        <taxon>Mycobacteriales</taxon>
        <taxon>Nocardiaceae</taxon>
        <taxon>Nocardia</taxon>
    </lineage>
</organism>
<protein>
    <submittedName>
        <fullName evidence="2">Uncharacterized protein</fullName>
    </submittedName>
</protein>
<keyword evidence="3" id="KW-1185">Reference proteome</keyword>
<feature type="compositionally biased region" description="Basic and acidic residues" evidence="1">
    <location>
        <begin position="60"/>
        <end position="73"/>
    </location>
</feature>
<feature type="region of interest" description="Disordered" evidence="1">
    <location>
        <begin position="49"/>
        <end position="82"/>
    </location>
</feature>
<evidence type="ECO:0000313" key="3">
    <source>
        <dbReference type="Proteomes" id="UP000694257"/>
    </source>
</evidence>
<proteinExistence type="predicted"/>
<gene>
    <name evidence="2" type="ORF">KV110_15995</name>
</gene>
<evidence type="ECO:0000313" key="2">
    <source>
        <dbReference type="EMBL" id="QXN94423.1"/>
    </source>
</evidence>
<dbReference type="RefSeq" id="WP_218476960.1">
    <property type="nucleotide sequence ID" value="NZ_BAABJN010000015.1"/>
</dbReference>
<dbReference type="Proteomes" id="UP000694257">
    <property type="component" value="Chromosome"/>
</dbReference>
<dbReference type="EMBL" id="CP078145">
    <property type="protein sequence ID" value="QXN94423.1"/>
    <property type="molecule type" value="Genomic_DNA"/>
</dbReference>